<dbReference type="GO" id="GO:0003727">
    <property type="term" value="F:single-stranded RNA binding"/>
    <property type="evidence" value="ECO:0007669"/>
    <property type="project" value="TreeGrafter"/>
</dbReference>
<dbReference type="InterPro" id="IPR036087">
    <property type="entry name" value="Nict_dMeBzImd_PRibTrfase_sf"/>
</dbReference>
<evidence type="ECO:0000256" key="6">
    <source>
        <dbReference type="ARBA" id="ARBA00022676"/>
    </source>
</evidence>
<dbReference type="AlphaFoldDB" id="A0A2J7ZUN3"/>
<dbReference type="Gene3D" id="1.25.40.10">
    <property type="entry name" value="Tetratricopeptide repeat domain"/>
    <property type="match status" value="2"/>
</dbReference>
<dbReference type="InterPro" id="IPR023195">
    <property type="entry name" value="Nict_dMeBzImd_PRibTrfase_N"/>
</dbReference>
<dbReference type="Pfam" id="PF02277">
    <property type="entry name" value="DBI_PRT"/>
    <property type="match status" value="2"/>
</dbReference>
<dbReference type="InterPro" id="IPR011990">
    <property type="entry name" value="TPR-like_helical_dom_sf"/>
</dbReference>
<proteinExistence type="inferred from homology"/>
<keyword evidence="6" id="KW-0328">Glycosyltransferase</keyword>
<sequence>MVLVPPADLWRGVKTRGPAEKACSSAGSPSSQSTRLTRPVRRRAVDASASSARSFWGIAPGQLAPEFSSLVAQSTPSARSLGGDTGVERVARGDEKQQPAPGSPPKTLKINVDLLLWRCRTARIQARQSLDAEERKTLYKAAEDGLRRCLDLDPTDARAYVVLGKALLQQKRFDEARALYQDGCLNTGNSNAYIWSSWGWLESKTGNIDRARKLYDAAVVVDSTHACAWHKWGMLEKKQGNYTRARDLWMQGLQQCRRKEQAQNAYLYNALGCMAAQLGRVGEARQWFSEGTASAEGASSVALWQAWGVLETGQGDPSVVRYLFGKALLANPRSRYVHLAWALWERKQGNWMECQALLRKGCLLNPTDPALFQAWALVEKQAGKFNRARALFERGLKADPGYLYLWQAYGVMEAELGNLDRARQLFQEGVWADPRSANTVFIFHAWGSLEWRTGNFQTARELFRAAVRAKMDALAKPAGSLGVLEQLACRLAALQGSLSPQIGRACLLVCGADHGVTAARPEISAFPRVGSFSSGNTTSAAALLAALTGAAPEDVCGRGTGVDDAGLAAKVAAVREALAANAGLLAGGGGGGGGGGGSAGLTALRAVGGLELAAIAGAVLEAARLGIALVVDGFIS</sequence>
<feature type="region of interest" description="Disordered" evidence="11">
    <location>
        <begin position="1"/>
        <end position="51"/>
    </location>
</feature>
<comment type="caution">
    <text evidence="12">The sequence shown here is derived from an EMBL/GenBank/DDBJ whole genome shotgun (WGS) entry which is preliminary data.</text>
</comment>
<evidence type="ECO:0000256" key="10">
    <source>
        <dbReference type="PROSITE-ProRule" id="PRU00339"/>
    </source>
</evidence>
<evidence type="ECO:0000256" key="2">
    <source>
        <dbReference type="ARBA" id="ARBA00007110"/>
    </source>
</evidence>
<dbReference type="Pfam" id="PF14559">
    <property type="entry name" value="TPR_19"/>
    <property type="match status" value="1"/>
</dbReference>
<keyword evidence="5" id="KW-0169">Cobalamin biosynthesis</keyword>
<dbReference type="SMART" id="SM00386">
    <property type="entry name" value="HAT"/>
    <property type="match status" value="7"/>
</dbReference>
<dbReference type="InterPro" id="IPR044624">
    <property type="entry name" value="Mbb1-like"/>
</dbReference>
<feature type="repeat" description="TPR" evidence="10">
    <location>
        <begin position="403"/>
        <end position="436"/>
    </location>
</feature>
<evidence type="ECO:0000256" key="8">
    <source>
        <dbReference type="ARBA" id="ARBA00030686"/>
    </source>
</evidence>
<name>A0A2J7ZUN3_9CHLO</name>
<protein>
    <recommendedName>
        <fullName evidence="4">Nicotinate-nucleotide--dimethylbenzimidazole phosphoribosyltransferase</fullName>
        <ecNumber evidence="3">2.4.2.21</ecNumber>
    </recommendedName>
    <alternativeName>
        <fullName evidence="8">N(1)-alpha-phosphoribosyltransferase</fullName>
    </alternativeName>
</protein>
<dbReference type="UniPathway" id="UPA00061">
    <property type="reaction ID" value="UER00516"/>
</dbReference>
<reference evidence="12 13" key="1">
    <citation type="journal article" date="2017" name="Mol. Biol. Evol.">
        <title>The 4-celled Tetrabaena socialis nuclear genome reveals the essential components for genetic control of cell number at the origin of multicellularity in the volvocine lineage.</title>
        <authorList>
            <person name="Featherston J."/>
            <person name="Arakaki Y."/>
            <person name="Hanschen E.R."/>
            <person name="Ferris P.J."/>
            <person name="Michod R.E."/>
            <person name="Olson B.J.S.C."/>
            <person name="Nozaki H."/>
            <person name="Durand P.M."/>
        </authorList>
    </citation>
    <scope>NUCLEOTIDE SEQUENCE [LARGE SCALE GENOMIC DNA]</scope>
    <source>
        <strain evidence="12 13">NIES-571</strain>
    </source>
</reference>
<keyword evidence="10" id="KW-0802">TPR repeat</keyword>
<feature type="compositionally biased region" description="Low complexity" evidence="11">
    <location>
        <begin position="24"/>
        <end position="33"/>
    </location>
</feature>
<dbReference type="OrthoDB" id="541719at2759"/>
<keyword evidence="7" id="KW-0808">Transferase</keyword>
<dbReference type="PANTHER" id="PTHR44917:SF1">
    <property type="entry name" value="PROTEIN HIGH CHLOROPHYLL FLUORESCENT 107"/>
    <property type="match status" value="1"/>
</dbReference>
<dbReference type="PANTHER" id="PTHR44917">
    <property type="entry name" value="PROTEIN HIGH CHLOROPHYLL FLUORESCENT 107"/>
    <property type="match status" value="1"/>
</dbReference>
<evidence type="ECO:0000313" key="12">
    <source>
        <dbReference type="EMBL" id="PNH03984.1"/>
    </source>
</evidence>
<organism evidence="12 13">
    <name type="scientific">Tetrabaena socialis</name>
    <dbReference type="NCBI Taxonomy" id="47790"/>
    <lineage>
        <taxon>Eukaryota</taxon>
        <taxon>Viridiplantae</taxon>
        <taxon>Chlorophyta</taxon>
        <taxon>core chlorophytes</taxon>
        <taxon>Chlorophyceae</taxon>
        <taxon>CS clade</taxon>
        <taxon>Chlamydomonadales</taxon>
        <taxon>Tetrabaenaceae</taxon>
        <taxon>Tetrabaena</taxon>
    </lineage>
</organism>
<gene>
    <name evidence="12" type="ORF">TSOC_009884</name>
</gene>
<dbReference type="Gene3D" id="1.10.1610.10">
    <property type="match status" value="1"/>
</dbReference>
<dbReference type="Proteomes" id="UP000236333">
    <property type="component" value="Unassembled WGS sequence"/>
</dbReference>
<dbReference type="EMBL" id="PGGS01000437">
    <property type="protein sequence ID" value="PNH03984.1"/>
    <property type="molecule type" value="Genomic_DNA"/>
</dbReference>
<keyword evidence="13" id="KW-1185">Reference proteome</keyword>
<comment type="pathway">
    <text evidence="1">Nucleoside biosynthesis; alpha-ribazole biosynthesis; alpha-ribazole from 5,6-dimethylbenzimidazole: step 1/2.</text>
</comment>
<feature type="non-terminal residue" evidence="12">
    <location>
        <position position="636"/>
    </location>
</feature>
<dbReference type="InterPro" id="IPR003107">
    <property type="entry name" value="HAT"/>
</dbReference>
<comment type="similarity">
    <text evidence="2">Belongs to the CobT family.</text>
</comment>
<dbReference type="GO" id="GO:0006417">
    <property type="term" value="P:regulation of translation"/>
    <property type="evidence" value="ECO:0007669"/>
    <property type="project" value="TreeGrafter"/>
</dbReference>
<dbReference type="PROSITE" id="PS50005">
    <property type="entry name" value="TPR"/>
    <property type="match status" value="1"/>
</dbReference>
<evidence type="ECO:0000256" key="11">
    <source>
        <dbReference type="SAM" id="MobiDB-lite"/>
    </source>
</evidence>
<dbReference type="GO" id="GO:0003729">
    <property type="term" value="F:mRNA binding"/>
    <property type="evidence" value="ECO:0007669"/>
    <property type="project" value="InterPro"/>
</dbReference>
<accession>A0A2J7ZUN3</accession>
<dbReference type="InterPro" id="IPR003200">
    <property type="entry name" value="Nict_dMeBzImd_PRibTrfase"/>
</dbReference>
<evidence type="ECO:0000256" key="5">
    <source>
        <dbReference type="ARBA" id="ARBA00022573"/>
    </source>
</evidence>
<dbReference type="SUPFAM" id="SSF52733">
    <property type="entry name" value="Nicotinate mononucleotide:5,6-dimethylbenzimidazole phosphoribosyltransferase (CobT)"/>
    <property type="match status" value="1"/>
</dbReference>
<dbReference type="GO" id="GO:0008939">
    <property type="term" value="F:nicotinate-nucleotide-dimethylbenzimidazole phosphoribosyltransferase activity"/>
    <property type="evidence" value="ECO:0007669"/>
    <property type="project" value="UniProtKB-EC"/>
</dbReference>
<evidence type="ECO:0000313" key="13">
    <source>
        <dbReference type="Proteomes" id="UP000236333"/>
    </source>
</evidence>
<dbReference type="InterPro" id="IPR019734">
    <property type="entry name" value="TPR_rpt"/>
</dbReference>
<dbReference type="SUPFAM" id="SSF48452">
    <property type="entry name" value="TPR-like"/>
    <property type="match status" value="2"/>
</dbReference>
<dbReference type="SMART" id="SM00028">
    <property type="entry name" value="TPR"/>
    <property type="match status" value="5"/>
</dbReference>
<evidence type="ECO:0000256" key="4">
    <source>
        <dbReference type="ARBA" id="ARBA00015486"/>
    </source>
</evidence>
<evidence type="ECO:0000256" key="9">
    <source>
        <dbReference type="ARBA" id="ARBA00047340"/>
    </source>
</evidence>
<evidence type="ECO:0000256" key="1">
    <source>
        <dbReference type="ARBA" id="ARBA00005049"/>
    </source>
</evidence>
<comment type="catalytic activity">
    <reaction evidence="9">
        <text>5,6-dimethylbenzimidazole + nicotinate beta-D-ribonucleotide = alpha-ribazole 5'-phosphate + nicotinate + H(+)</text>
        <dbReference type="Rhea" id="RHEA:11196"/>
        <dbReference type="ChEBI" id="CHEBI:15378"/>
        <dbReference type="ChEBI" id="CHEBI:15890"/>
        <dbReference type="ChEBI" id="CHEBI:32544"/>
        <dbReference type="ChEBI" id="CHEBI:57502"/>
        <dbReference type="ChEBI" id="CHEBI:57918"/>
        <dbReference type="EC" id="2.4.2.21"/>
    </reaction>
</comment>
<evidence type="ECO:0000256" key="7">
    <source>
        <dbReference type="ARBA" id="ARBA00022679"/>
    </source>
</evidence>
<dbReference type="EC" id="2.4.2.21" evidence="3"/>
<evidence type="ECO:0000256" key="3">
    <source>
        <dbReference type="ARBA" id="ARBA00011991"/>
    </source>
</evidence>
<dbReference type="Pfam" id="PF13432">
    <property type="entry name" value="TPR_16"/>
    <property type="match status" value="2"/>
</dbReference>
<dbReference type="Gene3D" id="3.40.50.10210">
    <property type="match status" value="1"/>
</dbReference>
<dbReference type="GO" id="GO:0006397">
    <property type="term" value="P:mRNA processing"/>
    <property type="evidence" value="ECO:0007669"/>
    <property type="project" value="InterPro"/>
</dbReference>